<dbReference type="Proteomes" id="UP000002316">
    <property type="component" value="Chromosome 11"/>
</dbReference>
<accession>D0A5U5</accession>
<dbReference type="RefSeq" id="XP_011779310.1">
    <property type="nucleotide sequence ID" value="XM_011781008.1"/>
</dbReference>
<evidence type="ECO:0000313" key="1">
    <source>
        <dbReference type="EMBL" id="CBH17046.1"/>
    </source>
</evidence>
<name>D0A5U5_TRYB9</name>
<dbReference type="GeneID" id="23866820"/>
<dbReference type="KEGG" id="tbg:TbgDal_XI1620"/>
<dbReference type="AlphaFoldDB" id="D0A5U5"/>
<evidence type="ECO:0000313" key="2">
    <source>
        <dbReference type="Proteomes" id="UP000002316"/>
    </source>
</evidence>
<dbReference type="EMBL" id="FN554974">
    <property type="protein sequence ID" value="CBH17046.1"/>
    <property type="molecule type" value="Genomic_DNA"/>
</dbReference>
<reference evidence="2" key="1">
    <citation type="journal article" date="2010" name="PLoS Negl. Trop. Dis.">
        <title>The genome sequence of Trypanosoma brucei gambiense, causative agent of chronic human african trypanosomiasis.</title>
        <authorList>
            <person name="Jackson A.P."/>
            <person name="Sanders M."/>
            <person name="Berry A."/>
            <person name="McQuillan J."/>
            <person name="Aslett M.A."/>
            <person name="Quail M.A."/>
            <person name="Chukualim B."/>
            <person name="Capewell P."/>
            <person name="MacLeod A."/>
            <person name="Melville S.E."/>
            <person name="Gibson W."/>
            <person name="Barry J.D."/>
            <person name="Berriman M."/>
            <person name="Hertz-Fowler C."/>
        </authorList>
    </citation>
    <scope>NUCLEOTIDE SEQUENCE [LARGE SCALE GENOMIC DNA]</scope>
    <source>
        <strain evidence="2">MHOM/CI/86/DAL972</strain>
    </source>
</reference>
<proteinExistence type="predicted"/>
<protein>
    <submittedName>
        <fullName evidence="1">Uncharacterized protein</fullName>
    </submittedName>
</protein>
<sequence>MKYNFHLGFPSLPALRFVHKNNGVRKKMHRQAHTHTHAGWSAPFSGEIDMKCKRERIYANVCRWGGGVTRTLHFICEGCFGPYFRLNGVPHRVRQLRLPPVTFVY</sequence>
<organism evidence="1 2">
    <name type="scientific">Trypanosoma brucei gambiense (strain MHOM/CI/86/DAL972)</name>
    <dbReference type="NCBI Taxonomy" id="679716"/>
    <lineage>
        <taxon>Eukaryota</taxon>
        <taxon>Discoba</taxon>
        <taxon>Euglenozoa</taxon>
        <taxon>Kinetoplastea</taxon>
        <taxon>Metakinetoplastina</taxon>
        <taxon>Trypanosomatida</taxon>
        <taxon>Trypanosomatidae</taxon>
        <taxon>Trypanosoma</taxon>
    </lineage>
</organism>
<gene>
    <name evidence="1" type="ORF">TbgDal_XI1620</name>
</gene>